<dbReference type="InterPro" id="IPR036249">
    <property type="entry name" value="Thioredoxin-like_sf"/>
</dbReference>
<dbReference type="PANTHER" id="PTHR45672">
    <property type="entry name" value="PROTEIN DISULFIDE-ISOMERASE C17H9.14C-RELATED"/>
    <property type="match status" value="1"/>
</dbReference>
<dbReference type="PANTHER" id="PTHR45672:SF11">
    <property type="entry name" value="PROTEIN DISULFIDE-ISOMERASE C17H9.14C"/>
    <property type="match status" value="1"/>
</dbReference>
<dbReference type="EMBL" id="MN740996">
    <property type="protein sequence ID" value="QHU22113.1"/>
    <property type="molecule type" value="Genomic_DNA"/>
</dbReference>
<dbReference type="CDD" id="cd02961">
    <property type="entry name" value="PDI_a_family"/>
    <property type="match status" value="1"/>
</dbReference>
<dbReference type="GO" id="GO:0005783">
    <property type="term" value="C:endoplasmic reticulum"/>
    <property type="evidence" value="ECO:0007669"/>
    <property type="project" value="TreeGrafter"/>
</dbReference>
<dbReference type="InterPro" id="IPR013766">
    <property type="entry name" value="Thioredoxin_domain"/>
</dbReference>
<dbReference type="GO" id="GO:0006457">
    <property type="term" value="P:protein folding"/>
    <property type="evidence" value="ECO:0007669"/>
    <property type="project" value="TreeGrafter"/>
</dbReference>
<dbReference type="AlphaFoldDB" id="A0A6C0KXY3"/>
<dbReference type="Pfam" id="PF00085">
    <property type="entry name" value="Thioredoxin"/>
    <property type="match status" value="1"/>
</dbReference>
<protein>
    <recommendedName>
        <fullName evidence="1">Thioredoxin domain-containing protein</fullName>
    </recommendedName>
</protein>
<feature type="domain" description="Thioredoxin" evidence="1">
    <location>
        <begin position="16"/>
        <end position="131"/>
    </location>
</feature>
<dbReference type="PROSITE" id="PS51352">
    <property type="entry name" value="THIOREDOXIN_2"/>
    <property type="match status" value="1"/>
</dbReference>
<dbReference type="InterPro" id="IPR051063">
    <property type="entry name" value="PDI"/>
</dbReference>
<dbReference type="Gene3D" id="3.40.30.10">
    <property type="entry name" value="Glutaredoxin"/>
    <property type="match status" value="1"/>
</dbReference>
<evidence type="ECO:0000259" key="1">
    <source>
        <dbReference type="PROSITE" id="PS51352"/>
    </source>
</evidence>
<organism evidence="2">
    <name type="scientific">viral metagenome</name>
    <dbReference type="NCBI Taxonomy" id="1070528"/>
    <lineage>
        <taxon>unclassified sequences</taxon>
        <taxon>metagenomes</taxon>
        <taxon>organismal metagenomes</taxon>
    </lineage>
</organism>
<accession>A0A6C0KXY3</accession>
<name>A0A6C0KXY3_9ZZZZ</name>
<dbReference type="GO" id="GO:0003756">
    <property type="term" value="F:protein disulfide isomerase activity"/>
    <property type="evidence" value="ECO:0007669"/>
    <property type="project" value="TreeGrafter"/>
</dbReference>
<dbReference type="SUPFAM" id="SSF52833">
    <property type="entry name" value="Thioredoxin-like"/>
    <property type="match status" value="1"/>
</dbReference>
<proteinExistence type="predicted"/>
<sequence length="131" mass="14439">MTSMVPVEMALYLGLILVGLWVTYRVYVSYVVGKEGFAGSGNYRLVMYYADWCGHCKTAKPEFAKLGSTKTIGGSVVDIVMINPETNPVKGLDVRGYPTIHLYGPKGQLVSEYGGQRTESAFVDFLQKNVE</sequence>
<reference evidence="2" key="1">
    <citation type="journal article" date="2020" name="Nature">
        <title>Giant virus diversity and host interactions through global metagenomics.</title>
        <authorList>
            <person name="Schulz F."/>
            <person name="Roux S."/>
            <person name="Paez-Espino D."/>
            <person name="Jungbluth S."/>
            <person name="Walsh D.A."/>
            <person name="Denef V.J."/>
            <person name="McMahon K.D."/>
            <person name="Konstantinidis K.T."/>
            <person name="Eloe-Fadrosh E.A."/>
            <person name="Kyrpides N.C."/>
            <person name="Woyke T."/>
        </authorList>
    </citation>
    <scope>NUCLEOTIDE SEQUENCE</scope>
    <source>
        <strain evidence="2">GVMAG-S-3300013286-35</strain>
    </source>
</reference>
<evidence type="ECO:0000313" key="2">
    <source>
        <dbReference type="EMBL" id="QHU22113.1"/>
    </source>
</evidence>